<gene>
    <name evidence="1" type="ORF">UT77_C0016G0025</name>
</gene>
<reference evidence="1 2" key="1">
    <citation type="journal article" date="2015" name="Nature">
        <title>rRNA introns, odd ribosomes, and small enigmatic genomes across a large radiation of phyla.</title>
        <authorList>
            <person name="Brown C.T."/>
            <person name="Hug L.A."/>
            <person name="Thomas B.C."/>
            <person name="Sharon I."/>
            <person name="Castelle C.J."/>
            <person name="Singh A."/>
            <person name="Wilkins M.J."/>
            <person name="Williams K.H."/>
            <person name="Banfield J.F."/>
        </authorList>
    </citation>
    <scope>NUCLEOTIDE SEQUENCE [LARGE SCALE GENOMIC DNA]</scope>
</reference>
<evidence type="ECO:0000313" key="1">
    <source>
        <dbReference type="EMBL" id="KKR41071.1"/>
    </source>
</evidence>
<organism evidence="1 2">
    <name type="scientific">Candidatus Daviesbacteria bacterium GW2011_GWC2_40_12</name>
    <dbReference type="NCBI Taxonomy" id="1618431"/>
    <lineage>
        <taxon>Bacteria</taxon>
        <taxon>Candidatus Daviesiibacteriota</taxon>
    </lineage>
</organism>
<comment type="caution">
    <text evidence="1">The sequence shown here is derived from an EMBL/GenBank/DDBJ whole genome shotgun (WGS) entry which is preliminary data.</text>
</comment>
<protein>
    <submittedName>
        <fullName evidence="1">Uncharacterized protein</fullName>
    </submittedName>
</protein>
<dbReference type="Proteomes" id="UP000034881">
    <property type="component" value="Unassembled WGS sequence"/>
</dbReference>
<evidence type="ECO:0000313" key="2">
    <source>
        <dbReference type="Proteomes" id="UP000034881"/>
    </source>
</evidence>
<sequence>MTIARGPEARATIPYRSEITPVREFFHLSRSFIYGRSTNLGAIELEPKSRTLRACKFDYSGAEVHIHNFENPEVVLYMYSQPENNWLGIDFSDAAAFAEGKTLALVKPPKVVAKGVVFTYALLSDAESEYRELFTPNGKSSEIDNPYILMAANIAQQYSNS</sequence>
<proteinExistence type="predicted"/>
<dbReference type="AlphaFoldDB" id="A0A0G0QUM8"/>
<dbReference type="EMBL" id="LBYB01000016">
    <property type="protein sequence ID" value="KKR41071.1"/>
    <property type="molecule type" value="Genomic_DNA"/>
</dbReference>
<accession>A0A0G0QUM8</accession>
<name>A0A0G0QUM8_9BACT</name>